<keyword evidence="2" id="KW-1185">Reference proteome</keyword>
<dbReference type="AlphaFoldDB" id="A0A928VTM0"/>
<evidence type="ECO:0000313" key="1">
    <source>
        <dbReference type="EMBL" id="MBE9040129.1"/>
    </source>
</evidence>
<name>A0A928VTM0_9CYAN</name>
<comment type="caution">
    <text evidence="1">The sequence shown here is derived from an EMBL/GenBank/DDBJ whole genome shotgun (WGS) entry which is preliminary data.</text>
</comment>
<proteinExistence type="predicted"/>
<sequence>MMSPFLKEFDFLGFGFFAAGTVLQIVGTSNASPTRISIVFSPLQVNNLDEITSFVRSRSHL</sequence>
<dbReference type="RefSeq" id="WP_264320385.1">
    <property type="nucleotide sequence ID" value="NZ_JADEXN010000058.1"/>
</dbReference>
<reference evidence="1" key="1">
    <citation type="submission" date="2020-10" db="EMBL/GenBank/DDBJ databases">
        <authorList>
            <person name="Castelo-Branco R."/>
            <person name="Eusebio N."/>
            <person name="Adriana R."/>
            <person name="Vieira A."/>
            <person name="Brugerolle De Fraissinette N."/>
            <person name="Rezende De Castro R."/>
            <person name="Schneider M.P."/>
            <person name="Vasconcelos V."/>
            <person name="Leao P.N."/>
        </authorList>
    </citation>
    <scope>NUCLEOTIDE SEQUENCE</scope>
    <source>
        <strain evidence="1">LEGE 11467</strain>
    </source>
</reference>
<dbReference type="Proteomes" id="UP000621799">
    <property type="component" value="Unassembled WGS sequence"/>
</dbReference>
<organism evidence="1 2">
    <name type="scientific">Zarconia navalis LEGE 11467</name>
    <dbReference type="NCBI Taxonomy" id="1828826"/>
    <lineage>
        <taxon>Bacteria</taxon>
        <taxon>Bacillati</taxon>
        <taxon>Cyanobacteriota</taxon>
        <taxon>Cyanophyceae</taxon>
        <taxon>Oscillatoriophycideae</taxon>
        <taxon>Oscillatoriales</taxon>
        <taxon>Oscillatoriales incertae sedis</taxon>
        <taxon>Zarconia</taxon>
        <taxon>Zarconia navalis</taxon>
    </lineage>
</organism>
<accession>A0A928VTM0</accession>
<protein>
    <submittedName>
        <fullName evidence="1">Uncharacterized protein</fullName>
    </submittedName>
</protein>
<gene>
    <name evidence="1" type="ORF">IQ235_04890</name>
</gene>
<evidence type="ECO:0000313" key="2">
    <source>
        <dbReference type="Proteomes" id="UP000621799"/>
    </source>
</evidence>
<dbReference type="EMBL" id="JADEXN010000058">
    <property type="protein sequence ID" value="MBE9040129.1"/>
    <property type="molecule type" value="Genomic_DNA"/>
</dbReference>